<sequence>MDKSRQQFEETIKQLSDPSEFESKLKLANNGLNYADQYVDLMWISWQASRESLEVELPEPFIANETWCYDEDLVNQALISNGVKIKNE</sequence>
<reference evidence="1 2" key="1">
    <citation type="submission" date="2017-07" db="EMBL/GenBank/DDBJ databases">
        <title>blaIMP-27 on transferable plasmids in Proteus mirabilis and Providencia rettgeri.</title>
        <authorList>
            <person name="Potter R."/>
        </authorList>
    </citation>
    <scope>NUCLEOTIDE SEQUENCE [LARGE SCALE GENOMIC DNA]</scope>
    <source>
        <strain evidence="1 2">PR1</strain>
    </source>
</reference>
<evidence type="ECO:0000313" key="1">
    <source>
        <dbReference type="EMBL" id="OZS72129.1"/>
    </source>
</evidence>
<dbReference type="EMBL" id="NOWC01000045">
    <property type="protein sequence ID" value="OZS72129.1"/>
    <property type="molecule type" value="Genomic_DNA"/>
</dbReference>
<dbReference type="Proteomes" id="UP000216001">
    <property type="component" value="Unassembled WGS sequence"/>
</dbReference>
<dbReference type="Pfam" id="PF26207">
    <property type="entry name" value="Phage_phiTE_015"/>
    <property type="match status" value="1"/>
</dbReference>
<proteinExistence type="predicted"/>
<dbReference type="RefSeq" id="WP_094963163.1">
    <property type="nucleotide sequence ID" value="NZ_ABEXOA020000045.1"/>
</dbReference>
<protein>
    <submittedName>
        <fullName evidence="1">Uncharacterized protein</fullName>
    </submittedName>
</protein>
<evidence type="ECO:0000313" key="2">
    <source>
        <dbReference type="Proteomes" id="UP000216001"/>
    </source>
</evidence>
<gene>
    <name evidence="1" type="ORF">CHI95_23455</name>
</gene>
<name>A0A264VLH2_PRORE</name>
<dbReference type="AlphaFoldDB" id="A0A264VLH2"/>
<accession>A0A264VLH2</accession>
<comment type="caution">
    <text evidence="1">The sequence shown here is derived from an EMBL/GenBank/DDBJ whole genome shotgun (WGS) entry which is preliminary data.</text>
</comment>
<organism evidence="1 2">
    <name type="scientific">Providencia rettgeri</name>
    <dbReference type="NCBI Taxonomy" id="587"/>
    <lineage>
        <taxon>Bacteria</taxon>
        <taxon>Pseudomonadati</taxon>
        <taxon>Pseudomonadota</taxon>
        <taxon>Gammaproteobacteria</taxon>
        <taxon>Enterobacterales</taxon>
        <taxon>Morganellaceae</taxon>
        <taxon>Providencia</taxon>
    </lineage>
</organism>
<dbReference type="InterPro" id="IPR058601">
    <property type="entry name" value="Phage_phiTE_015-like"/>
</dbReference>